<dbReference type="InterPro" id="IPR006184">
    <property type="entry name" value="6PGdom_BS"/>
</dbReference>
<keyword evidence="4 7" id="KW-0560">Oxidoreductase</keyword>
<organism evidence="12 13">
    <name type="scientific">Candidatus Magasanikbacteria bacterium CG10_big_fil_rev_8_21_14_0_10_42_10</name>
    <dbReference type="NCBI Taxonomy" id="1974649"/>
    <lineage>
        <taxon>Bacteria</taxon>
        <taxon>Candidatus Magasanikiibacteriota</taxon>
    </lineage>
</organism>
<dbReference type="EMBL" id="PFBY01000047">
    <property type="protein sequence ID" value="PIR75995.1"/>
    <property type="molecule type" value="Genomic_DNA"/>
</dbReference>
<dbReference type="PIRSF" id="PIRSF000109">
    <property type="entry name" value="6PGD"/>
    <property type="match status" value="1"/>
</dbReference>
<protein>
    <recommendedName>
        <fullName evidence="7 10">6-phosphogluconate dehydrogenase, decarboxylating</fullName>
        <ecNumber evidence="7 10">1.1.1.44</ecNumber>
    </recommendedName>
</protein>
<feature type="binding site" description="in other chain" evidence="9">
    <location>
        <position position="103"/>
    </location>
    <ligand>
        <name>substrate</name>
        <note>ligand shared between dimeric partners</note>
    </ligand>
</feature>
<dbReference type="Proteomes" id="UP000231530">
    <property type="component" value="Unassembled WGS sequence"/>
</dbReference>
<evidence type="ECO:0000259" key="11">
    <source>
        <dbReference type="SMART" id="SM01350"/>
    </source>
</evidence>
<dbReference type="Gene3D" id="3.40.50.720">
    <property type="entry name" value="NAD(P)-binding Rossmann-like Domain"/>
    <property type="match status" value="1"/>
</dbReference>
<comment type="similarity">
    <text evidence="1 7 10">Belongs to the 6-phosphogluconate dehydrogenase family.</text>
</comment>
<accession>A0A2H0TV23</accession>
<dbReference type="Gene3D" id="1.20.5.320">
    <property type="entry name" value="6-Phosphogluconate Dehydrogenase, domain 3"/>
    <property type="match status" value="1"/>
</dbReference>
<dbReference type="GO" id="GO:0019521">
    <property type="term" value="P:D-gluconate metabolic process"/>
    <property type="evidence" value="ECO:0007669"/>
    <property type="project" value="UniProtKB-KW"/>
</dbReference>
<evidence type="ECO:0000256" key="10">
    <source>
        <dbReference type="RuleBase" id="RU000485"/>
    </source>
</evidence>
<reference evidence="13" key="1">
    <citation type="submission" date="2017-09" db="EMBL/GenBank/DDBJ databases">
        <title>Depth-based differentiation of microbial function through sediment-hosted aquifers and enrichment of novel symbionts in the deep terrestrial subsurface.</title>
        <authorList>
            <person name="Probst A.J."/>
            <person name="Ladd B."/>
            <person name="Jarett J.K."/>
            <person name="Geller-Mcgrath D.E."/>
            <person name="Sieber C.M.K."/>
            <person name="Emerson J.B."/>
            <person name="Anantharaman K."/>
            <person name="Thomas B.C."/>
            <person name="Malmstrom R."/>
            <person name="Stieglmeier M."/>
            <person name="Klingl A."/>
            <person name="Woyke T."/>
            <person name="Ryan C.M."/>
            <person name="Banfield J.F."/>
        </authorList>
    </citation>
    <scope>NUCLEOTIDE SEQUENCE [LARGE SCALE GENOMIC DNA]</scope>
</reference>
<evidence type="ECO:0000256" key="9">
    <source>
        <dbReference type="PIRSR" id="PIRSR000109-2"/>
    </source>
</evidence>
<dbReference type="FunFam" id="1.10.1040.10:FF:000032">
    <property type="entry name" value="6-phosphogluconate dehydrogenase, decarboxylating"/>
    <property type="match status" value="1"/>
</dbReference>
<gene>
    <name evidence="12" type="ORF">COU32_04465</name>
</gene>
<dbReference type="InterPro" id="IPR006113">
    <property type="entry name" value="6PGDH_Gnd/GntZ"/>
</dbReference>
<feature type="binding site" evidence="9">
    <location>
        <position position="449"/>
    </location>
    <ligand>
        <name>substrate</name>
        <note>ligand shared between dimeric partners</note>
    </ligand>
</feature>
<feature type="binding site" description="in other chain" evidence="9">
    <location>
        <position position="290"/>
    </location>
    <ligand>
        <name>substrate</name>
        <note>ligand shared between dimeric partners</note>
    </ligand>
</feature>
<dbReference type="SMART" id="SM01350">
    <property type="entry name" value="6PGD"/>
    <property type="match status" value="1"/>
</dbReference>
<comment type="function">
    <text evidence="7">Catalyzes the oxidative decarboxylation of 6-phosphogluconate to ribulose 5-phosphate and CO(2), with concomitant reduction of NADP to NADPH.</text>
</comment>
<dbReference type="InterPro" id="IPR006114">
    <property type="entry name" value="6PGDH_C"/>
</dbReference>
<feature type="active site" description="Proton acceptor" evidence="8">
    <location>
        <position position="184"/>
    </location>
</feature>
<evidence type="ECO:0000256" key="7">
    <source>
        <dbReference type="PIRNR" id="PIRNR000109"/>
    </source>
</evidence>
<dbReference type="UniPathway" id="UPA00115">
    <property type="reaction ID" value="UER00410"/>
</dbReference>
<dbReference type="NCBIfam" id="TIGR00873">
    <property type="entry name" value="gnd"/>
    <property type="match status" value="1"/>
</dbReference>
<dbReference type="InterPro" id="IPR008927">
    <property type="entry name" value="6-PGluconate_DH-like_C_sf"/>
</dbReference>
<dbReference type="Gene3D" id="1.10.1040.10">
    <property type="entry name" value="N-(1-d-carboxylethyl)-l-norvaline Dehydrogenase, domain 2"/>
    <property type="match status" value="1"/>
</dbReference>
<evidence type="ECO:0000256" key="5">
    <source>
        <dbReference type="ARBA" id="ARBA00023064"/>
    </source>
</evidence>
<feature type="active site" description="Proton donor" evidence="8">
    <location>
        <position position="191"/>
    </location>
</feature>
<feature type="binding site" description="in other chain" evidence="9">
    <location>
        <begin position="129"/>
        <end position="131"/>
    </location>
    <ligand>
        <name>substrate</name>
        <note>ligand shared between dimeric partners</note>
    </ligand>
</feature>
<comment type="caution">
    <text evidence="12">The sequence shown here is derived from an EMBL/GenBank/DDBJ whole genome shotgun (WGS) entry which is preliminary data.</text>
</comment>
<evidence type="ECO:0000256" key="1">
    <source>
        <dbReference type="ARBA" id="ARBA00008419"/>
    </source>
</evidence>
<dbReference type="InterPro" id="IPR036291">
    <property type="entry name" value="NAD(P)-bd_dom_sf"/>
</dbReference>
<evidence type="ECO:0000256" key="2">
    <source>
        <dbReference type="ARBA" id="ARBA00011738"/>
    </source>
</evidence>
<feature type="binding site" evidence="9">
    <location>
        <position position="455"/>
    </location>
    <ligand>
        <name>substrate</name>
        <note>ligand shared between dimeric partners</note>
    </ligand>
</feature>
<sequence>MKQRLSDIGLIGLGPMGQALARNMESRGFGVSVYNRTYATTKTFLKEYEGNFLGFEQASAFVRSLKRPRKIMLMIKDGKPVDLVINGLLSHLDKGDILIDGGNSFYRDTARRLDMLRQKGILYIGTGVSGGEEGALNGPSLMPSGSNKAYQSTKKIFEKIAAKDFKGNPCVTYIGDGGAGHYVKMVHNGIEYGIMQLMAETYQTLHTVFDMTAPEIGEVFRRFDKGKLSSFLMEIAVPVLKKDCKPGDEHCLIYHILDKASNKGTGKWASIDALDRGVAIPTIAEAVFARFVSTEKREREKLENIYKTRYSITKVSKTRFIRTLEDALYAAIFSVFAQGYDLIQKASEEEHWDIDMAEVSRVWEGGCIIRAKLLNVLHVAYTAHKDNTTHVFAVPTVAAIMKKHVPQLRSLVSCTVETGIPNPAFASALSYFESMIEDRLPANFIQGLRDYFGVHTYERIDQPGTFHTDWEDTVE</sequence>
<dbReference type="PANTHER" id="PTHR11811">
    <property type="entry name" value="6-PHOSPHOGLUCONATE DEHYDROGENASE"/>
    <property type="match status" value="1"/>
</dbReference>
<dbReference type="InterPro" id="IPR013328">
    <property type="entry name" value="6PGD_dom2"/>
</dbReference>
<keyword evidence="6 7" id="KW-0570">Pentose shunt</keyword>
<dbReference type="GO" id="GO:0004616">
    <property type="term" value="F:phosphogluconate dehydrogenase (decarboxylating) activity"/>
    <property type="evidence" value="ECO:0007669"/>
    <property type="project" value="UniProtKB-EC"/>
</dbReference>
<feature type="binding site" description="in other chain" evidence="9">
    <location>
        <position position="263"/>
    </location>
    <ligand>
        <name>substrate</name>
        <note>ligand shared between dimeric partners</note>
    </ligand>
</feature>
<evidence type="ECO:0000256" key="4">
    <source>
        <dbReference type="ARBA" id="ARBA00023002"/>
    </source>
</evidence>
<dbReference type="SUPFAM" id="SSF48179">
    <property type="entry name" value="6-phosphogluconate dehydrogenase C-terminal domain-like"/>
    <property type="match status" value="1"/>
</dbReference>
<evidence type="ECO:0000313" key="13">
    <source>
        <dbReference type="Proteomes" id="UP000231530"/>
    </source>
</evidence>
<dbReference type="SUPFAM" id="SSF51735">
    <property type="entry name" value="NAD(P)-binding Rossmann-fold domains"/>
    <property type="match status" value="1"/>
</dbReference>
<keyword evidence="3 7" id="KW-0521">NADP</keyword>
<dbReference type="Pfam" id="PF00393">
    <property type="entry name" value="6PGD"/>
    <property type="match status" value="1"/>
</dbReference>
<dbReference type="Pfam" id="PF03446">
    <property type="entry name" value="NAD_binding_2"/>
    <property type="match status" value="1"/>
</dbReference>
<dbReference type="GO" id="GO:0006098">
    <property type="term" value="P:pentose-phosphate shunt"/>
    <property type="evidence" value="ECO:0007669"/>
    <property type="project" value="UniProtKB-UniPathway"/>
</dbReference>
<evidence type="ECO:0000256" key="6">
    <source>
        <dbReference type="ARBA" id="ARBA00023126"/>
    </source>
</evidence>
<evidence type="ECO:0000256" key="8">
    <source>
        <dbReference type="PIRSR" id="PIRSR000109-1"/>
    </source>
</evidence>
<dbReference type="GO" id="GO:0050661">
    <property type="term" value="F:NADP binding"/>
    <property type="evidence" value="ECO:0007669"/>
    <property type="project" value="InterPro"/>
</dbReference>
<comment type="subunit">
    <text evidence="2 7">Homodimer.</text>
</comment>
<feature type="binding site" description="in other chain" evidence="9">
    <location>
        <begin position="187"/>
        <end position="188"/>
    </location>
    <ligand>
        <name>substrate</name>
        <note>ligand shared between dimeric partners</note>
    </ligand>
</feature>
<feature type="binding site" description="in other chain" evidence="9">
    <location>
        <position position="192"/>
    </location>
    <ligand>
        <name>substrate</name>
        <note>ligand shared between dimeric partners</note>
    </ligand>
</feature>
<dbReference type="AlphaFoldDB" id="A0A2H0TV23"/>
<comment type="catalytic activity">
    <reaction evidence="7 10">
        <text>6-phospho-D-gluconate + NADP(+) = D-ribulose 5-phosphate + CO2 + NADPH</text>
        <dbReference type="Rhea" id="RHEA:10116"/>
        <dbReference type="ChEBI" id="CHEBI:16526"/>
        <dbReference type="ChEBI" id="CHEBI:57783"/>
        <dbReference type="ChEBI" id="CHEBI:58121"/>
        <dbReference type="ChEBI" id="CHEBI:58349"/>
        <dbReference type="ChEBI" id="CHEBI:58759"/>
        <dbReference type="EC" id="1.1.1.44"/>
    </reaction>
</comment>
<keyword evidence="5 10" id="KW-0311">Gluconate utilization</keyword>
<dbReference type="InterPro" id="IPR006115">
    <property type="entry name" value="6PGDH_NADP-bd"/>
</dbReference>
<evidence type="ECO:0000313" key="12">
    <source>
        <dbReference type="EMBL" id="PIR75995.1"/>
    </source>
</evidence>
<name>A0A2H0TV23_9BACT</name>
<dbReference type="NCBIfam" id="NF006765">
    <property type="entry name" value="PRK09287.1"/>
    <property type="match status" value="1"/>
</dbReference>
<feature type="domain" description="6-phosphogluconate dehydrogenase C-terminal" evidence="11">
    <location>
        <begin position="180"/>
        <end position="471"/>
    </location>
</feature>
<proteinExistence type="inferred from homology"/>
<dbReference type="InterPro" id="IPR006183">
    <property type="entry name" value="Pgluconate_DH"/>
</dbReference>
<comment type="pathway">
    <text evidence="7 10">Carbohydrate degradation; pentose phosphate pathway; D-ribulose 5-phosphate from D-glucose 6-phosphate (oxidative stage): step 3/3.</text>
</comment>
<dbReference type="PROSITE" id="PS00461">
    <property type="entry name" value="6PGD"/>
    <property type="match status" value="1"/>
</dbReference>
<dbReference type="PRINTS" id="PR00076">
    <property type="entry name" value="6PGDHDRGNASE"/>
</dbReference>
<dbReference type="FunFam" id="3.40.50.720:FF:000007">
    <property type="entry name" value="6-phosphogluconate dehydrogenase, decarboxylating"/>
    <property type="match status" value="1"/>
</dbReference>
<evidence type="ECO:0000256" key="3">
    <source>
        <dbReference type="ARBA" id="ARBA00022857"/>
    </source>
</evidence>
<dbReference type="EC" id="1.1.1.44" evidence="7 10"/>